<dbReference type="EMBL" id="VIBQ01000155">
    <property type="protein sequence ID" value="KAB9092650.1"/>
    <property type="molecule type" value="Genomic_DNA"/>
</dbReference>
<proteinExistence type="predicted"/>
<evidence type="ECO:0000313" key="3">
    <source>
        <dbReference type="Proteomes" id="UP000327013"/>
    </source>
</evidence>
<accession>A0A5N6L5I6</accession>
<evidence type="ECO:0000256" key="1">
    <source>
        <dbReference type="SAM" id="MobiDB-lite"/>
    </source>
</evidence>
<dbReference type="AlphaFoldDB" id="A0A5N6L5I6"/>
<feature type="compositionally biased region" description="Polar residues" evidence="1">
    <location>
        <begin position="1"/>
        <end position="17"/>
    </location>
</feature>
<dbReference type="Proteomes" id="UP000327013">
    <property type="component" value="Unassembled WGS sequence"/>
</dbReference>
<dbReference type="OrthoDB" id="1283468at2759"/>
<keyword evidence="3" id="KW-1185">Reference proteome</keyword>
<feature type="compositionally biased region" description="Basic and acidic residues" evidence="1">
    <location>
        <begin position="25"/>
        <end position="34"/>
    </location>
</feature>
<evidence type="ECO:0000313" key="2">
    <source>
        <dbReference type="EMBL" id="KAB9092650.1"/>
    </source>
</evidence>
<reference evidence="2 3" key="1">
    <citation type="submission" date="2019-06" db="EMBL/GenBank/DDBJ databases">
        <title>A chromosomal-level reference genome of Carpinus fangiana (Coryloideae, Betulaceae).</title>
        <authorList>
            <person name="Yang X."/>
            <person name="Wang Z."/>
            <person name="Zhang L."/>
            <person name="Hao G."/>
            <person name="Liu J."/>
            <person name="Yang Y."/>
        </authorList>
    </citation>
    <scope>NUCLEOTIDE SEQUENCE [LARGE SCALE GENOMIC DNA]</scope>
    <source>
        <strain evidence="2">Cfa_2016G</strain>
        <tissue evidence="2">Leaf</tissue>
    </source>
</reference>
<feature type="region of interest" description="Disordered" evidence="1">
    <location>
        <begin position="1"/>
        <end position="39"/>
    </location>
</feature>
<comment type="caution">
    <text evidence="2">The sequence shown here is derived from an EMBL/GenBank/DDBJ whole genome shotgun (WGS) entry which is preliminary data.</text>
</comment>
<protein>
    <submittedName>
        <fullName evidence="2">Uncharacterized protein</fullName>
    </submittedName>
</protein>
<organism evidence="2 3">
    <name type="scientific">Carpinus fangiana</name>
    <dbReference type="NCBI Taxonomy" id="176857"/>
    <lineage>
        <taxon>Eukaryota</taxon>
        <taxon>Viridiplantae</taxon>
        <taxon>Streptophyta</taxon>
        <taxon>Embryophyta</taxon>
        <taxon>Tracheophyta</taxon>
        <taxon>Spermatophyta</taxon>
        <taxon>Magnoliopsida</taxon>
        <taxon>eudicotyledons</taxon>
        <taxon>Gunneridae</taxon>
        <taxon>Pentapetalae</taxon>
        <taxon>rosids</taxon>
        <taxon>fabids</taxon>
        <taxon>Fagales</taxon>
        <taxon>Betulaceae</taxon>
        <taxon>Carpinus</taxon>
    </lineage>
</organism>
<name>A0A5N6L5I6_9ROSI</name>
<sequence>MTSHYNRGSTPTITSNRGHAPHGHTPIDTKDRSETPTITENKSDTSVINWSVLGEARANPSSFTGWREGWWGLESVRGQTRVETVTLTGTGWDLPVPFFRCFSRRMGTKRLGEKAVFPYLAGEEVGEPQSLPPTQLSRNQMVRSRSRIQDGMPKNKKAYFQQTQVLCCRSRRTLRPDPDASNVNSEMGYGLSECGLPRCIPSFHRALIRRRDEKADKLVRFYLSVFSLSKLILVKKKKNSQFRSITQELNASFDSLLEELRTKVVSLISRYVPSFQSVPLSTGLKWFPIWTASSVPYRYVPGEKSPFHRMIWDLFSVPLWDKARPRFWDFGLMRRLRLSERGPFSTDMLEWSSQYFDKYQSLAISFLPERLTLFLRKKLLTRIQ</sequence>
<gene>
    <name evidence="2" type="ORF">FH972_026961</name>
</gene>